<proteinExistence type="predicted"/>
<dbReference type="AlphaFoldDB" id="A0A238W2S7"/>
<keyword evidence="4" id="KW-1185">Reference proteome</keyword>
<dbReference type="Proteomes" id="UP000198415">
    <property type="component" value="Unassembled WGS sequence"/>
</dbReference>
<feature type="chain" id="PRO_5012873160" evidence="2">
    <location>
        <begin position="30"/>
        <end position="194"/>
    </location>
</feature>
<protein>
    <submittedName>
        <fullName evidence="3">Uncharacterized protein</fullName>
    </submittedName>
</protein>
<evidence type="ECO:0000313" key="3">
    <source>
        <dbReference type="EMBL" id="SNR40905.1"/>
    </source>
</evidence>
<accession>A0A238W2S7</accession>
<evidence type="ECO:0000256" key="1">
    <source>
        <dbReference type="SAM" id="MobiDB-lite"/>
    </source>
</evidence>
<evidence type="ECO:0000313" key="4">
    <source>
        <dbReference type="Proteomes" id="UP000198415"/>
    </source>
</evidence>
<dbReference type="OrthoDB" id="3302627at2"/>
<organism evidence="3 4">
    <name type="scientific">Actinoplanes regularis</name>
    <dbReference type="NCBI Taxonomy" id="52697"/>
    <lineage>
        <taxon>Bacteria</taxon>
        <taxon>Bacillati</taxon>
        <taxon>Actinomycetota</taxon>
        <taxon>Actinomycetes</taxon>
        <taxon>Micromonosporales</taxon>
        <taxon>Micromonosporaceae</taxon>
        <taxon>Actinoplanes</taxon>
    </lineage>
</organism>
<feature type="signal peptide" evidence="2">
    <location>
        <begin position="1"/>
        <end position="29"/>
    </location>
</feature>
<sequence>MKHRYEQALRGVFATAAVLLATASSTAPASGTPRHPATGTPTAVAAPTRYPAPPYDEDALVCCARTYSPAEVAELPFSFDGTVVAIASPSEGYRYQVTFEVHQWFRGGGGDRVTVTMRSPSSAYFAHFGRDDAGYELGTRLLVSAYPEPRPEQDRQRQVRRPLEDLNLHAVWGCGGFTRPYDPQDAALWAEATR</sequence>
<evidence type="ECO:0000256" key="2">
    <source>
        <dbReference type="SAM" id="SignalP"/>
    </source>
</evidence>
<reference evidence="3 4" key="1">
    <citation type="submission" date="2017-06" db="EMBL/GenBank/DDBJ databases">
        <authorList>
            <person name="Kim H.J."/>
            <person name="Triplett B.A."/>
        </authorList>
    </citation>
    <scope>NUCLEOTIDE SEQUENCE [LARGE SCALE GENOMIC DNA]</scope>
    <source>
        <strain evidence="3 4">DSM 43151</strain>
    </source>
</reference>
<dbReference type="EMBL" id="FZNR01000002">
    <property type="protein sequence ID" value="SNR40905.1"/>
    <property type="molecule type" value="Genomic_DNA"/>
</dbReference>
<name>A0A238W2S7_9ACTN</name>
<feature type="region of interest" description="Disordered" evidence="1">
    <location>
        <begin position="26"/>
        <end position="48"/>
    </location>
</feature>
<keyword evidence="2" id="KW-0732">Signal</keyword>
<dbReference type="RefSeq" id="WP_089291974.1">
    <property type="nucleotide sequence ID" value="NZ_BOMU01000031.1"/>
</dbReference>
<gene>
    <name evidence="3" type="ORF">SAMN06264365_102120</name>
</gene>